<dbReference type="InterPro" id="IPR005149">
    <property type="entry name" value="Tscrpt_reg_PadR_N"/>
</dbReference>
<dbReference type="Gene3D" id="1.10.10.10">
    <property type="entry name" value="Winged helix-like DNA-binding domain superfamily/Winged helix DNA-binding domain"/>
    <property type="match status" value="1"/>
</dbReference>
<dbReference type="Pfam" id="PF03551">
    <property type="entry name" value="PadR"/>
    <property type="match status" value="1"/>
</dbReference>
<dbReference type="PANTHER" id="PTHR43252:SF4">
    <property type="entry name" value="TRANSCRIPTIONAL REGULATORY PROTEIN"/>
    <property type="match status" value="1"/>
</dbReference>
<evidence type="ECO:0000313" key="4">
    <source>
        <dbReference type="EMBL" id="MDF8262730.1"/>
    </source>
</evidence>
<sequence>MSLEHAILVSLAERSASGYDLTRRFDRSLGFFWKATHQQIYRTLARMDGDGLVASTVSSVPGRPDRKVYDLTDAGRQELAAWTRTPTPPERPRSAFAVKVRGMPHGDRDAVIEDIRRQRAHHAEQLAHYEASAARDYPDPSAVAADELPVYLVLRGGIRTERTYVDWCDEMLDHLAPPARPTVPPTASPDQEKS</sequence>
<dbReference type="Pfam" id="PF10400">
    <property type="entry name" value="Vir_act_alpha_C"/>
    <property type="match status" value="1"/>
</dbReference>
<reference evidence="4 5" key="1">
    <citation type="submission" date="2023-03" db="EMBL/GenBank/DDBJ databases">
        <title>YIM 133296 draft genome.</title>
        <authorList>
            <person name="Xiong L."/>
        </authorList>
    </citation>
    <scope>NUCLEOTIDE SEQUENCE [LARGE SCALE GENOMIC DNA]</scope>
    <source>
        <strain evidence="4 5">YIM 133296</strain>
    </source>
</reference>
<name>A0ABT6C1U6_9MICO</name>
<dbReference type="InterPro" id="IPR036390">
    <property type="entry name" value="WH_DNA-bd_sf"/>
</dbReference>
<evidence type="ECO:0000313" key="5">
    <source>
        <dbReference type="Proteomes" id="UP001528912"/>
    </source>
</evidence>
<feature type="domain" description="Transcription regulator PadR C-terminal" evidence="3">
    <location>
        <begin position="93"/>
        <end position="175"/>
    </location>
</feature>
<feature type="region of interest" description="Disordered" evidence="1">
    <location>
        <begin position="175"/>
        <end position="194"/>
    </location>
</feature>
<evidence type="ECO:0000259" key="2">
    <source>
        <dbReference type="Pfam" id="PF03551"/>
    </source>
</evidence>
<keyword evidence="5" id="KW-1185">Reference proteome</keyword>
<dbReference type="EMBL" id="JAROAV010000002">
    <property type="protein sequence ID" value="MDF8262730.1"/>
    <property type="molecule type" value="Genomic_DNA"/>
</dbReference>
<organism evidence="4 5">
    <name type="scientific">Luteipulveratus flavus</name>
    <dbReference type="NCBI Taxonomy" id="3031728"/>
    <lineage>
        <taxon>Bacteria</taxon>
        <taxon>Bacillati</taxon>
        <taxon>Actinomycetota</taxon>
        <taxon>Actinomycetes</taxon>
        <taxon>Micrococcales</taxon>
        <taxon>Dermacoccaceae</taxon>
        <taxon>Luteipulveratus</taxon>
    </lineage>
</organism>
<dbReference type="Gene3D" id="6.10.140.190">
    <property type="match status" value="1"/>
</dbReference>
<dbReference type="PANTHER" id="PTHR43252">
    <property type="entry name" value="TRANSCRIPTIONAL REGULATOR YQJI"/>
    <property type="match status" value="1"/>
</dbReference>
<comment type="caution">
    <text evidence="4">The sequence shown here is derived from an EMBL/GenBank/DDBJ whole genome shotgun (WGS) entry which is preliminary data.</text>
</comment>
<dbReference type="Proteomes" id="UP001528912">
    <property type="component" value="Unassembled WGS sequence"/>
</dbReference>
<dbReference type="RefSeq" id="WP_277190499.1">
    <property type="nucleotide sequence ID" value="NZ_JAROAV010000002.1"/>
</dbReference>
<protein>
    <submittedName>
        <fullName evidence="4">PadR family transcriptional regulator</fullName>
    </submittedName>
</protein>
<evidence type="ECO:0000259" key="3">
    <source>
        <dbReference type="Pfam" id="PF10400"/>
    </source>
</evidence>
<gene>
    <name evidence="4" type="ORF">P4R38_00540</name>
</gene>
<accession>A0ABT6C1U6</accession>
<dbReference type="InterPro" id="IPR018309">
    <property type="entry name" value="Tscrpt_reg_PadR_C"/>
</dbReference>
<evidence type="ECO:0000256" key="1">
    <source>
        <dbReference type="SAM" id="MobiDB-lite"/>
    </source>
</evidence>
<feature type="compositionally biased region" description="Pro residues" evidence="1">
    <location>
        <begin position="178"/>
        <end position="187"/>
    </location>
</feature>
<proteinExistence type="predicted"/>
<dbReference type="SUPFAM" id="SSF46785">
    <property type="entry name" value="Winged helix' DNA-binding domain"/>
    <property type="match status" value="1"/>
</dbReference>
<dbReference type="InterPro" id="IPR036388">
    <property type="entry name" value="WH-like_DNA-bd_sf"/>
</dbReference>
<feature type="domain" description="Transcription regulator PadR N-terminal" evidence="2">
    <location>
        <begin position="7"/>
        <end position="80"/>
    </location>
</feature>